<dbReference type="STRING" id="517719.SAMN05421762_0225"/>
<dbReference type="PANTHER" id="PTHR43179:SF12">
    <property type="entry name" value="GALACTOFURANOSYLTRANSFERASE GLFT2"/>
    <property type="match status" value="1"/>
</dbReference>
<dbReference type="Proteomes" id="UP000231644">
    <property type="component" value="Unassembled WGS sequence"/>
</dbReference>
<protein>
    <submittedName>
        <fullName evidence="4">Glycosyltransferase like family 2</fullName>
    </submittedName>
</protein>
<dbReference type="Gene3D" id="3.90.550.10">
    <property type="entry name" value="Spore Coat Polysaccharide Biosynthesis Protein SpsA, Chain A"/>
    <property type="match status" value="1"/>
</dbReference>
<sequence>MTQPAVSVIVVSKGRGKSLALTLTGLIRQLYAPYEIIVVADAEGISTVKAMWLEDKVKAVPFADPNISLARNIGVSVAAGEVIAFLDDDAVPEPTWLTHLTAPFNDPQVSAVGGYVIGRNGISFQWTARAIDYAAREVALDVEGDRPVALTPPRGQAVKTEGTNMAFRRSDLVQVGGFDPAYHFYLDDADLNMRLAKAGRVTAIAPLAQVHHAFAPSPRRGADRVPKDLYEIGASLQVYLRRHCPEAERAAVIDQFRADQQARLIRHLVTGGLEPRDVTRLRNRLDEGLAAGLGRVLYRLPELPHPSEPFLPFESRATQPGTVIAGRWFEARRLRDRAARRAERGEITSLFLFSPNTLFHTVKMTPQGVWEQRGGLWGRSLRSDPIFRPTTFRRRMLREIARVAKVRGIPRDN</sequence>
<keyword evidence="2" id="KW-0328">Glycosyltransferase</keyword>
<dbReference type="Pfam" id="PF13641">
    <property type="entry name" value="Glyco_tranf_2_3"/>
    <property type="match status" value="1"/>
</dbReference>
<dbReference type="SUPFAM" id="SSF53448">
    <property type="entry name" value="Nucleotide-diphospho-sugar transferases"/>
    <property type="match status" value="1"/>
</dbReference>
<accession>A0A1I1HF89</accession>
<comment type="similarity">
    <text evidence="1">Belongs to the glycosyltransferase 2 family.</text>
</comment>
<evidence type="ECO:0000256" key="3">
    <source>
        <dbReference type="ARBA" id="ARBA00022679"/>
    </source>
</evidence>
<dbReference type="OrthoDB" id="153025at2"/>
<name>A0A1I1HF89_9RHOB</name>
<keyword evidence="3 4" id="KW-0808">Transferase</keyword>
<evidence type="ECO:0000313" key="5">
    <source>
        <dbReference type="Proteomes" id="UP000231644"/>
    </source>
</evidence>
<evidence type="ECO:0000256" key="1">
    <source>
        <dbReference type="ARBA" id="ARBA00006739"/>
    </source>
</evidence>
<keyword evidence="5" id="KW-1185">Reference proteome</keyword>
<dbReference type="AlphaFoldDB" id="A0A1I1HF89"/>
<reference evidence="4 5" key="1">
    <citation type="submission" date="2016-10" db="EMBL/GenBank/DDBJ databases">
        <authorList>
            <person name="de Groot N.N."/>
        </authorList>
    </citation>
    <scope>NUCLEOTIDE SEQUENCE [LARGE SCALE GENOMIC DNA]</scope>
    <source>
        <strain evidence="4 5">DSM 29619</strain>
    </source>
</reference>
<gene>
    <name evidence="4" type="ORF">SAMN05421762_0225</name>
</gene>
<dbReference type="EMBL" id="FOLX01000001">
    <property type="protein sequence ID" value="SFC22501.1"/>
    <property type="molecule type" value="Genomic_DNA"/>
</dbReference>
<dbReference type="GO" id="GO:0016757">
    <property type="term" value="F:glycosyltransferase activity"/>
    <property type="evidence" value="ECO:0007669"/>
    <property type="project" value="UniProtKB-KW"/>
</dbReference>
<dbReference type="RefSeq" id="WP_093449278.1">
    <property type="nucleotide sequence ID" value="NZ_FNZG01000002.1"/>
</dbReference>
<proteinExistence type="inferred from homology"/>
<evidence type="ECO:0000313" key="4">
    <source>
        <dbReference type="EMBL" id="SFC22501.1"/>
    </source>
</evidence>
<organism evidence="4 5">
    <name type="scientific">Pseudooceanicola nitratireducens</name>
    <dbReference type="NCBI Taxonomy" id="517719"/>
    <lineage>
        <taxon>Bacteria</taxon>
        <taxon>Pseudomonadati</taxon>
        <taxon>Pseudomonadota</taxon>
        <taxon>Alphaproteobacteria</taxon>
        <taxon>Rhodobacterales</taxon>
        <taxon>Paracoccaceae</taxon>
        <taxon>Pseudooceanicola</taxon>
    </lineage>
</organism>
<evidence type="ECO:0000256" key="2">
    <source>
        <dbReference type="ARBA" id="ARBA00022676"/>
    </source>
</evidence>
<dbReference type="InterPro" id="IPR029044">
    <property type="entry name" value="Nucleotide-diphossugar_trans"/>
</dbReference>
<dbReference type="PANTHER" id="PTHR43179">
    <property type="entry name" value="RHAMNOSYLTRANSFERASE WBBL"/>
    <property type="match status" value="1"/>
</dbReference>